<dbReference type="InterPro" id="IPR001387">
    <property type="entry name" value="Cro/C1-type_HTH"/>
</dbReference>
<dbReference type="CDD" id="cd00093">
    <property type="entry name" value="HTH_XRE"/>
    <property type="match status" value="1"/>
</dbReference>
<dbReference type="RefSeq" id="WP_085800927.1">
    <property type="nucleotide sequence ID" value="NZ_FWXB01000010.1"/>
</dbReference>
<reference evidence="2 3" key="1">
    <citation type="submission" date="2017-03" db="EMBL/GenBank/DDBJ databases">
        <authorList>
            <person name="Afonso C.L."/>
            <person name="Miller P.J."/>
            <person name="Scott M.A."/>
            <person name="Spackman E."/>
            <person name="Goraichik I."/>
            <person name="Dimitrov K.M."/>
            <person name="Suarez D.L."/>
            <person name="Swayne D.E."/>
        </authorList>
    </citation>
    <scope>NUCLEOTIDE SEQUENCE [LARGE SCALE GENOMIC DNA]</scope>
    <source>
        <strain evidence="2 3">CECT 7745</strain>
    </source>
</reference>
<protein>
    <submittedName>
        <fullName evidence="2">Helix-turn-helix domain protein</fullName>
    </submittedName>
</protein>
<dbReference type="SUPFAM" id="SSF47413">
    <property type="entry name" value="lambda repressor-like DNA-binding domains"/>
    <property type="match status" value="1"/>
</dbReference>
<proteinExistence type="predicted"/>
<evidence type="ECO:0000313" key="3">
    <source>
        <dbReference type="Proteomes" id="UP000193224"/>
    </source>
</evidence>
<dbReference type="SMART" id="SM00530">
    <property type="entry name" value="HTH_XRE"/>
    <property type="match status" value="1"/>
</dbReference>
<dbReference type="Proteomes" id="UP000193224">
    <property type="component" value="Unassembled WGS sequence"/>
</dbReference>
<dbReference type="Gene3D" id="1.10.260.40">
    <property type="entry name" value="lambda repressor-like DNA-binding domains"/>
    <property type="match status" value="1"/>
</dbReference>
<dbReference type="GO" id="GO:0003677">
    <property type="term" value="F:DNA binding"/>
    <property type="evidence" value="ECO:0007669"/>
    <property type="project" value="InterPro"/>
</dbReference>
<keyword evidence="3" id="KW-1185">Reference proteome</keyword>
<name>A0A1X7BTI9_9RHOB</name>
<dbReference type="EMBL" id="FWXB01000010">
    <property type="protein sequence ID" value="SMC12986.1"/>
    <property type="molecule type" value="Genomic_DNA"/>
</dbReference>
<sequence length="264" mass="30651">MSENFSNNLRRLCAERISIAQVCREIGFNRQQFNRYLNGGGMPSAHNLRRIAQYFGMNVDTLLLDDDQFSTVLKTLNPSDNHRSRHSLDFIFKGQARQLRRYLGFYHGHFQTPTWGGDIIRTLVWLREEKGKVVSHTFERAYSKDGSVRQRTRHLGLVAYQGNRIYLIENANSEDSFISSTIMFPAHRQRINLIQGLTMGVATRPRLMPYATPIIWKRISEERSPRWCIEQTGIFSETSTAIDPVIRRRLVETAYPHEFVSQIG</sequence>
<feature type="domain" description="HTH cro/C1-type" evidence="1">
    <location>
        <begin position="17"/>
        <end position="62"/>
    </location>
</feature>
<dbReference type="PROSITE" id="PS50943">
    <property type="entry name" value="HTH_CROC1"/>
    <property type="match status" value="1"/>
</dbReference>
<accession>A0A1X7BTI9</accession>
<dbReference type="OrthoDB" id="8902678at2"/>
<dbReference type="Pfam" id="PF13560">
    <property type="entry name" value="HTH_31"/>
    <property type="match status" value="1"/>
</dbReference>
<dbReference type="AlphaFoldDB" id="A0A1X7BTI9"/>
<evidence type="ECO:0000259" key="1">
    <source>
        <dbReference type="PROSITE" id="PS50943"/>
    </source>
</evidence>
<evidence type="ECO:0000313" key="2">
    <source>
        <dbReference type="EMBL" id="SMC12986.1"/>
    </source>
</evidence>
<organism evidence="2 3">
    <name type="scientific">Roseovarius aestuarii</name>
    <dbReference type="NCBI Taxonomy" id="475083"/>
    <lineage>
        <taxon>Bacteria</taxon>
        <taxon>Pseudomonadati</taxon>
        <taxon>Pseudomonadota</taxon>
        <taxon>Alphaproteobacteria</taxon>
        <taxon>Rhodobacterales</taxon>
        <taxon>Roseobacteraceae</taxon>
        <taxon>Roseovarius</taxon>
    </lineage>
</organism>
<gene>
    <name evidence="2" type="ORF">ROA7745_02820</name>
</gene>
<dbReference type="InterPro" id="IPR010982">
    <property type="entry name" value="Lambda_DNA-bd_dom_sf"/>
</dbReference>